<evidence type="ECO:0000313" key="3">
    <source>
        <dbReference type="Proteomes" id="UP000006866"/>
    </source>
</evidence>
<reference evidence="3" key="1">
    <citation type="submission" date="2010-10" db="EMBL/GenBank/DDBJ databases">
        <title>The complete genome of Halanaerobium praevalens DSM 2228.</title>
        <authorList>
            <consortium name="US DOE Joint Genome Institute (JGI-PGF)"/>
            <person name="Lucas S."/>
            <person name="Copeland A."/>
            <person name="Lapidus A."/>
            <person name="Glavina del Rio T."/>
            <person name="Dalin E."/>
            <person name="Tice H."/>
            <person name="Bruce D."/>
            <person name="Goodwin L."/>
            <person name="Pitluck S."/>
            <person name="Kyrpides N."/>
            <person name="Mavromatis K."/>
            <person name="Ivanova N."/>
            <person name="Ovchinnikova G."/>
            <person name="Chertkov O."/>
            <person name="Detter J.C."/>
            <person name="Han C."/>
            <person name="Larimer F."/>
            <person name="Land M."/>
            <person name="Hauser L."/>
            <person name="Markowitz V."/>
            <person name="Cheng J.-F."/>
            <person name="Hugenholtz P."/>
            <person name="Woyke T."/>
            <person name="Wu D."/>
            <person name="Tindall B."/>
            <person name="Pomrenke H.G."/>
            <person name="Brambilla E."/>
            <person name="Klenk H.-P."/>
            <person name="Eisen J.A."/>
        </authorList>
    </citation>
    <scope>NUCLEOTIDE SEQUENCE [LARGE SCALE GENOMIC DNA]</scope>
    <source>
        <strain evidence="3">ATCC 33744 / DSM 2228 / GSL</strain>
    </source>
</reference>
<dbReference type="EMBL" id="CP002175">
    <property type="protein sequence ID" value="ADO76469.1"/>
    <property type="molecule type" value="Genomic_DNA"/>
</dbReference>
<dbReference type="PANTHER" id="PTHR23159">
    <property type="entry name" value="CENTROSOMAL PROTEIN 2"/>
    <property type="match status" value="1"/>
</dbReference>
<dbReference type="OrthoDB" id="9815057at2"/>
<evidence type="ECO:0000313" key="2">
    <source>
        <dbReference type="EMBL" id="ADO76469.1"/>
    </source>
</evidence>
<name>E3DN63_HALPG</name>
<protein>
    <recommendedName>
        <fullName evidence="4">Chromosome segregation ATPase-like protein</fullName>
    </recommendedName>
</protein>
<dbReference type="eggNOG" id="COG1196">
    <property type="taxonomic scope" value="Bacteria"/>
</dbReference>
<sequence length="1494" mass="176256">MPRLNKIRITGNRYDGFKKQYRNSIFSLDSKHTLFTLQNGSGKGAMLQLIFQLLLPGTAWGSQNGNQLENMFYNRYGEFRQYTFHVVLEWSLEGSENKKLLSGICVSANQHKLAGEEELKIGLKYFLYTHQYQNRSQFSLKNLPLYQEEKDKVLQYDEMEKFVDQNRAELVKYYKSSVSTPNSEYYQYLSSHGIYRSEWEIMKNINRSEGALERHFAKAKDNQALFDQIIIPAVSESISYHDQGQKKSLINLFINNIEIAQDLPELLSRADDLKKLDYLVEPLLQNSQKGLRLQNTKVMIRERGNNYLRGIETRLSFLENELSRSQAEKVKTKKSIKNLKFEAENLKYVKKLRELKKLQTNLESSLIKKSESEKTLAEIKAEKLHLKLNQKYIKFEKLKTEIEQQKIKIDLLKKRPEFNDLEIQIKDLKTEIAAASLDLNTKIKKSFTAYYSYHNYLTKELKRMENKEDELEQQFRSKQKIKIDYEQQARNLKTEKNKLASFFNSLELETPAYLLQNLEKKEQKLDSKLEKIEENLKAETKAAAHLENEKHQVEIKLAKQKSQVDNLQISLKDQKEAEEDLYLKILKSLNLDQLDEFYSKKWLQQKNKKILQIIKAKEKRLQKLSAKSFELQLDLNLNDQEYWIASLEQKRLYQKIKELDISVYYGSQFLLEMVEDSQKYLNDYPLLPYGLVIINQLDWKKIKDNISPTQIFHSAVPIFINNQLDQVDFRLPFKLVTGQEKNFIKANKNFEDWSQALKDKESEFQATITILENKLKKLKKINYQAEAKLQKKSASDLKIEMETAAVELENLEKEIKNLADKIEIKNKKISELKQKYTKTENKLKNLKDKKQKVDIFLEANKNLEAKKARYQKTLAELENLKQLSLENKNKWRRIHENKVQLNNDYQQWSKKYYKFSTELKQMLAKEAFKLKTDFKTKDLNLFANPEYPDFYNFEQHHSYQKYERIIQLKEKEADKEANLKYLELDLKNKSAELDQLRNELAQLAADWEQREYSFKNLRQIEFALAELKTQLNKIEAETEALKEDIIIKKTKLQEKKEHLRERAAEIKARFHCSVKNWENIELKPKKLEIKNQLKENKEYLFKLENMISNYQEKLGEYRDYKGKLDYYELNSAKGELNAGVKADLKDSPAAVVNDWIADYRKNKAKIKSLREKIENNFYQFKNDVQVSLENNYFKNKVKENLLQNFKANAYQYNLEALNIFKEYINHALNDLSHARDKAEEARNYWAERSALHVMRLINSMQDMISKMVYYNQKGIAFPLVKLRRTDLLPDDKKEIIFELSQYFLELITKFKEQDIEIEKLSESKLEKYCGDTALFSRALRGRYPVLQVYKMTEKNEFLYAKPQSYFYSDWESVIKGKGKATEGSGGQSLSINAFMMMMLLNYKKQNLARTNPWTTLFLDNPFGKASAAHVLDPIFKIADKLNFQLIAFAAPEIIKSEISERFPVFWALEVAHDDQNRGTIAGELASGARKRKLD</sequence>
<dbReference type="PANTHER" id="PTHR23159:SF31">
    <property type="entry name" value="CENTROSOME-ASSOCIATED PROTEIN CEP250 ISOFORM X1"/>
    <property type="match status" value="1"/>
</dbReference>
<dbReference type="KEGG" id="hpk:Hprae_0312"/>
<evidence type="ECO:0000256" key="1">
    <source>
        <dbReference type="SAM" id="Coils"/>
    </source>
</evidence>
<evidence type="ECO:0008006" key="4">
    <source>
        <dbReference type="Google" id="ProtNLM"/>
    </source>
</evidence>
<proteinExistence type="predicted"/>
<feature type="coiled-coil region" evidence="1">
    <location>
        <begin position="308"/>
        <end position="335"/>
    </location>
</feature>
<keyword evidence="3" id="KW-1185">Reference proteome</keyword>
<feature type="coiled-coil region" evidence="1">
    <location>
        <begin position="768"/>
        <end position="887"/>
    </location>
</feature>
<gene>
    <name evidence="2" type="ordered locus">Hprae_0312</name>
</gene>
<dbReference type="HOGENOM" id="CLU_249028_0_0_9"/>
<dbReference type="STRING" id="572479.Hprae_0312"/>
<reference evidence="2 3" key="2">
    <citation type="journal article" date="2011" name="Stand. Genomic Sci.">
        <title>Complete genome sequence of the extremely halophilic Halanaerobium praevalens type strain (GSL).</title>
        <authorList>
            <person name="Ivanova N."/>
            <person name="Sikorski J."/>
            <person name="Chertkov O."/>
            <person name="Nolan M."/>
            <person name="Lucas S."/>
            <person name="Hammon N."/>
            <person name="Deshpande S."/>
            <person name="Cheng J.F."/>
            <person name="Tapia R."/>
            <person name="Han C."/>
            <person name="Goodwin L."/>
            <person name="Pitluck S."/>
            <person name="Huntemann M."/>
            <person name="Liolios K."/>
            <person name="Pagani I."/>
            <person name="Mavromatis K."/>
            <person name="Ovchinikova G."/>
            <person name="Pati A."/>
            <person name="Chen A."/>
            <person name="Palaniappan K."/>
            <person name="Land M."/>
            <person name="Hauser L."/>
            <person name="Brambilla E.M."/>
            <person name="Kannan K.P."/>
            <person name="Rohde M."/>
            <person name="Tindall B.J."/>
            <person name="Goker M."/>
            <person name="Detter J.C."/>
            <person name="Woyke T."/>
            <person name="Bristow J."/>
            <person name="Eisen J.A."/>
            <person name="Markowitz V."/>
            <person name="Hugenholtz P."/>
            <person name="Kyrpides N.C."/>
            <person name="Klenk H.P."/>
            <person name="Lapidus A."/>
        </authorList>
    </citation>
    <scope>NUCLEOTIDE SEQUENCE [LARGE SCALE GENOMIC DNA]</scope>
    <source>
        <strain evidence="3">ATCC 33744 / DSM 2228 / GSL</strain>
    </source>
</reference>
<dbReference type="Proteomes" id="UP000006866">
    <property type="component" value="Chromosome"/>
</dbReference>
<dbReference type="PATRIC" id="fig|572479.3.peg.315"/>
<accession>E3DN63</accession>
<feature type="coiled-coil region" evidence="1">
    <location>
        <begin position="395"/>
        <end position="577"/>
    </location>
</feature>
<organism evidence="2 3">
    <name type="scientific">Halanaerobium praevalens (strain ATCC 33744 / DSM 2228 / GSL)</name>
    <dbReference type="NCBI Taxonomy" id="572479"/>
    <lineage>
        <taxon>Bacteria</taxon>
        <taxon>Bacillati</taxon>
        <taxon>Bacillota</taxon>
        <taxon>Clostridia</taxon>
        <taxon>Halanaerobiales</taxon>
        <taxon>Halanaerobiaceae</taxon>
        <taxon>Halanaerobium</taxon>
    </lineage>
</organism>
<feature type="coiled-coil region" evidence="1">
    <location>
        <begin position="979"/>
        <end position="1069"/>
    </location>
</feature>
<dbReference type="RefSeq" id="WP_014552502.1">
    <property type="nucleotide sequence ID" value="NC_017455.1"/>
</dbReference>
<keyword evidence="1" id="KW-0175">Coiled coil</keyword>